<dbReference type="Proteomes" id="UP000000268">
    <property type="component" value="Chromosome"/>
</dbReference>
<dbReference type="eggNOG" id="COG5626">
    <property type="taxonomic scope" value="Bacteria"/>
</dbReference>
<evidence type="ECO:0000313" key="2">
    <source>
        <dbReference type="Proteomes" id="UP000000268"/>
    </source>
</evidence>
<dbReference type="KEGG" id="amr:AM1_5219"/>
<accession>B0C9N3</accession>
<reference evidence="1 2" key="1">
    <citation type="journal article" date="2008" name="Proc. Natl. Acad. Sci. U.S.A.">
        <title>Niche adaptation and genome expansion in the chlorophyll d-producing cyanobacterium Acaryochloris marina.</title>
        <authorList>
            <person name="Swingley W.D."/>
            <person name="Chen M."/>
            <person name="Cheung P.C."/>
            <person name="Conrad A.L."/>
            <person name="Dejesa L.C."/>
            <person name="Hao J."/>
            <person name="Honchak B.M."/>
            <person name="Karbach L.E."/>
            <person name="Kurdoglu A."/>
            <person name="Lahiri S."/>
            <person name="Mastrian S.D."/>
            <person name="Miyashita H."/>
            <person name="Page L."/>
            <person name="Ramakrishna P."/>
            <person name="Satoh S."/>
            <person name="Sattley W.M."/>
            <person name="Shimada Y."/>
            <person name="Taylor H.L."/>
            <person name="Tomo T."/>
            <person name="Tsuchiya T."/>
            <person name="Wang Z.T."/>
            <person name="Raymond J."/>
            <person name="Mimuro M."/>
            <person name="Blankenship R.E."/>
            <person name="Touchman J.W."/>
        </authorList>
    </citation>
    <scope>NUCLEOTIDE SEQUENCE [LARGE SCALE GENOMIC DNA]</scope>
    <source>
        <strain evidence="2">MBIC 11017</strain>
    </source>
</reference>
<dbReference type="InterPro" id="IPR018741">
    <property type="entry name" value="DUF2288"/>
</dbReference>
<name>B0C9N3_ACAM1</name>
<dbReference type="RefSeq" id="WP_012165442.1">
    <property type="nucleotide sequence ID" value="NC_009925.1"/>
</dbReference>
<dbReference type="STRING" id="329726.AM1_5219"/>
<keyword evidence="2" id="KW-1185">Reference proteome</keyword>
<evidence type="ECO:0000313" key="1">
    <source>
        <dbReference type="EMBL" id="ABW30181.1"/>
    </source>
</evidence>
<dbReference type="AlphaFoldDB" id="B0C9N3"/>
<dbReference type="OrthoDB" id="428307at2"/>
<gene>
    <name evidence="1" type="ordered locus">AM1_5219</name>
</gene>
<organism evidence="1 2">
    <name type="scientific">Acaryochloris marina (strain MBIC 11017)</name>
    <dbReference type="NCBI Taxonomy" id="329726"/>
    <lineage>
        <taxon>Bacteria</taxon>
        <taxon>Bacillati</taxon>
        <taxon>Cyanobacteriota</taxon>
        <taxon>Cyanophyceae</taxon>
        <taxon>Acaryochloridales</taxon>
        <taxon>Acaryochloridaceae</taxon>
        <taxon>Acaryochloris</taxon>
    </lineage>
</organism>
<sequence>MQDIKDKLAEDIADIEWKDLIPHSQRDAIIVVTPHLDLLDVGVAIASDNTQSVQHWISESLIYKPSAQQLSNWNAQPDTKFSTLIVQPFVLVAQSD</sequence>
<dbReference type="Pfam" id="PF10052">
    <property type="entry name" value="DUF2288"/>
    <property type="match status" value="1"/>
</dbReference>
<proteinExistence type="predicted"/>
<protein>
    <recommendedName>
        <fullName evidence="3">DUF2288 domain-containing protein</fullName>
    </recommendedName>
</protein>
<evidence type="ECO:0008006" key="3">
    <source>
        <dbReference type="Google" id="ProtNLM"/>
    </source>
</evidence>
<dbReference type="EMBL" id="CP000828">
    <property type="protein sequence ID" value="ABW30181.1"/>
    <property type="molecule type" value="Genomic_DNA"/>
</dbReference>
<dbReference type="HOGENOM" id="CLU_137225_1_0_3"/>